<organism evidence="1 2">
    <name type="scientific">Crenobacter oryzisoli</name>
    <dbReference type="NCBI Taxonomy" id="3056844"/>
    <lineage>
        <taxon>Bacteria</taxon>
        <taxon>Pseudomonadati</taxon>
        <taxon>Pseudomonadota</taxon>
        <taxon>Betaproteobacteria</taxon>
        <taxon>Neisseriales</taxon>
        <taxon>Neisseriaceae</taxon>
        <taxon>Crenobacter</taxon>
    </lineage>
</organism>
<keyword evidence="2" id="KW-1185">Reference proteome</keyword>
<evidence type="ECO:0000313" key="1">
    <source>
        <dbReference type="EMBL" id="MDN0076003.1"/>
    </source>
</evidence>
<protein>
    <submittedName>
        <fullName evidence="1">AlpA family phage regulatory protein</fullName>
    </submittedName>
</protein>
<name>A0ABT7XQD7_9NEIS</name>
<sequence length="96" mass="10376">MAAQAKITKLAPANADAKTIKLAPAQAGILATYGALPATGFVRLSDLRPIIPFSDSTLWRRVRAGTFPAPLKLSERVTCWKAESIRQWLDEQGQAA</sequence>
<dbReference type="InterPro" id="IPR010260">
    <property type="entry name" value="AlpA"/>
</dbReference>
<dbReference type="RefSeq" id="WP_289830645.1">
    <property type="nucleotide sequence ID" value="NZ_JAUEDK010000024.1"/>
</dbReference>
<proteinExistence type="predicted"/>
<dbReference type="Gene3D" id="1.10.238.160">
    <property type="match status" value="1"/>
</dbReference>
<dbReference type="Proteomes" id="UP001168540">
    <property type="component" value="Unassembled WGS sequence"/>
</dbReference>
<gene>
    <name evidence="1" type="ORF">QU481_14015</name>
</gene>
<reference evidence="1" key="1">
    <citation type="submission" date="2023-06" db="EMBL/GenBank/DDBJ databases">
        <authorList>
            <person name="Zhang S."/>
        </authorList>
    </citation>
    <scope>NUCLEOTIDE SEQUENCE</scope>
    <source>
        <strain evidence="1">SG2303</strain>
    </source>
</reference>
<dbReference type="EMBL" id="JAUEDK010000024">
    <property type="protein sequence ID" value="MDN0076003.1"/>
    <property type="molecule type" value="Genomic_DNA"/>
</dbReference>
<accession>A0ABT7XQD7</accession>
<comment type="caution">
    <text evidence="1">The sequence shown here is derived from an EMBL/GenBank/DDBJ whole genome shotgun (WGS) entry which is preliminary data.</text>
</comment>
<dbReference type="Pfam" id="PF05930">
    <property type="entry name" value="Phage_AlpA"/>
    <property type="match status" value="1"/>
</dbReference>
<evidence type="ECO:0000313" key="2">
    <source>
        <dbReference type="Proteomes" id="UP001168540"/>
    </source>
</evidence>